<feature type="compositionally biased region" description="Low complexity" evidence="2">
    <location>
        <begin position="25"/>
        <end position="37"/>
    </location>
</feature>
<organism evidence="3 4">
    <name type="scientific">Polysphondylium violaceum</name>
    <dbReference type="NCBI Taxonomy" id="133409"/>
    <lineage>
        <taxon>Eukaryota</taxon>
        <taxon>Amoebozoa</taxon>
        <taxon>Evosea</taxon>
        <taxon>Eumycetozoa</taxon>
        <taxon>Dictyostelia</taxon>
        <taxon>Dictyosteliales</taxon>
        <taxon>Dictyosteliaceae</taxon>
        <taxon>Polysphondylium</taxon>
    </lineage>
</organism>
<dbReference type="PANTHER" id="PTHR32134:SF169">
    <property type="entry name" value="FNIP REPEAT-CONTAINING PROTEIN-RELATED"/>
    <property type="match status" value="1"/>
</dbReference>
<keyword evidence="1" id="KW-0677">Repeat</keyword>
<evidence type="ECO:0000313" key="3">
    <source>
        <dbReference type="EMBL" id="KAF2069493.1"/>
    </source>
</evidence>
<dbReference type="AlphaFoldDB" id="A0A8J4UWE1"/>
<feature type="compositionally biased region" description="Acidic residues" evidence="2">
    <location>
        <begin position="413"/>
        <end position="429"/>
    </location>
</feature>
<evidence type="ECO:0000256" key="1">
    <source>
        <dbReference type="ARBA" id="ARBA00022737"/>
    </source>
</evidence>
<dbReference type="SUPFAM" id="SSF52058">
    <property type="entry name" value="L domain-like"/>
    <property type="match status" value="1"/>
</dbReference>
<name>A0A8J4UWE1_9MYCE</name>
<dbReference type="InterPro" id="IPR008615">
    <property type="entry name" value="FNIP"/>
</dbReference>
<accession>A0A8J4UWE1</accession>
<feature type="compositionally biased region" description="Low complexity" evidence="2">
    <location>
        <begin position="430"/>
        <end position="439"/>
    </location>
</feature>
<dbReference type="EMBL" id="AJWJ01000652">
    <property type="protein sequence ID" value="KAF2069493.1"/>
    <property type="molecule type" value="Genomic_DNA"/>
</dbReference>
<dbReference type="OrthoDB" id="10678520at2759"/>
<sequence length="799" mass="92750">MKKNLKPSDSEDQNDQRSKRMKISNPNNNNNNNINNNYKKIMDSNSSFFYIWRNSYLRNRINGIKMANLVISMSPDYLNQNISFVSKVFRDPEYNIKFKITIDQGTNLKSLIDCQHLSIYSHCAFSLPTIPPNFIPSHITFLDITGNLAELAMGSLPESLEKLLIRQIFTQDIEPGLLPSRLLWLSINDFRGRIFPGGLPPMLTFLKFSESFDQEIEQKIFPDSLTYLNLGNFFRHLISREFLPKNIRHFKFYLGHENEIQNIRGLIQLLDNTRPLNNNGQPIQHQQINQAMIFDLFQQNIQNQQQLALIPQLPQTQHIQQLQQQIQQPPQIQQQILQQPPHQPQILQQIQQQPPLQPQLTPLQEILQHQLQHQHVQPPPLHQLLQQPIHLPQTITLTPQQQLELMLQLFENQQDDNEEDEEEEEEENQVESGQQNGQQNHLQEMINQQNQDTLNNLMVANDFITNLDISVHFQFLPGNLPPRLTKLYLDDYNFKLVAGMFPETLLKIVLPYFNQPLEPGIFPINLKSLQLSSFNRLLRAGVLPAKLENITFSRFNGVIEPNALPNSLSRIVFPNYKRTLEPNIFPNSLTYLDLSNYKAGLQRGILLQGLKLLLINDSIGPLEPQTLPQSLTKLSIKDFVGNLDVQFIPPLVNQIHISHLEALKPISTWPSTIKHLEINSQTKYDQPQSHRNRKIPEGFLPNSLQTLEMMGCYLLPKQFPTLLNTLIFHSLDRQFKEKEIPNQVKKLVVKRSNQNHIGFIPKDIEVLEIDKKELVRGQISKRLKKLKRFYVANQLEAFE</sequence>
<protein>
    <recommendedName>
        <fullName evidence="5">FNIP repeat-containing protein</fullName>
    </recommendedName>
</protein>
<feature type="region of interest" description="Disordered" evidence="2">
    <location>
        <begin position="1"/>
        <end position="37"/>
    </location>
</feature>
<dbReference type="InterPro" id="IPR051251">
    <property type="entry name" value="STK_FNIP-Repeat"/>
</dbReference>
<keyword evidence="4" id="KW-1185">Reference proteome</keyword>
<comment type="caution">
    <text evidence="3">The sequence shown here is derived from an EMBL/GenBank/DDBJ whole genome shotgun (WGS) entry which is preliminary data.</text>
</comment>
<proteinExistence type="predicted"/>
<gene>
    <name evidence="3" type="ORF">CYY_009191</name>
</gene>
<feature type="region of interest" description="Disordered" evidence="2">
    <location>
        <begin position="413"/>
        <end position="439"/>
    </location>
</feature>
<dbReference type="Proteomes" id="UP000695562">
    <property type="component" value="Unassembled WGS sequence"/>
</dbReference>
<evidence type="ECO:0008006" key="5">
    <source>
        <dbReference type="Google" id="ProtNLM"/>
    </source>
</evidence>
<reference evidence="3" key="1">
    <citation type="submission" date="2020-01" db="EMBL/GenBank/DDBJ databases">
        <title>Development of genomics and gene disruption for Polysphondylium violaceum indicates a role for the polyketide synthase stlB in stalk morphogenesis.</title>
        <authorList>
            <person name="Narita B."/>
            <person name="Kawabe Y."/>
            <person name="Kin K."/>
            <person name="Saito T."/>
            <person name="Gibbs R."/>
            <person name="Kuspa A."/>
            <person name="Muzny D."/>
            <person name="Queller D."/>
            <person name="Richards S."/>
            <person name="Strassman J."/>
            <person name="Sucgang R."/>
            <person name="Worley K."/>
            <person name="Schaap P."/>
        </authorList>
    </citation>
    <scope>NUCLEOTIDE SEQUENCE</scope>
    <source>
        <strain evidence="3">QSvi11</strain>
    </source>
</reference>
<feature type="compositionally biased region" description="Basic and acidic residues" evidence="2">
    <location>
        <begin position="1"/>
        <end position="18"/>
    </location>
</feature>
<evidence type="ECO:0000256" key="2">
    <source>
        <dbReference type="SAM" id="MobiDB-lite"/>
    </source>
</evidence>
<dbReference type="PANTHER" id="PTHR32134">
    <property type="entry name" value="FNIP REPEAT-CONTAINING PROTEIN"/>
    <property type="match status" value="1"/>
</dbReference>
<evidence type="ECO:0000313" key="4">
    <source>
        <dbReference type="Proteomes" id="UP000695562"/>
    </source>
</evidence>
<dbReference type="Pfam" id="PF05725">
    <property type="entry name" value="FNIP"/>
    <property type="match status" value="3"/>
</dbReference>